<dbReference type="InterPro" id="IPR023562">
    <property type="entry name" value="ClpP/TepA"/>
</dbReference>
<dbReference type="Gene3D" id="3.90.226.10">
    <property type="entry name" value="2-enoyl-CoA Hydratase, Chain A, domain 1"/>
    <property type="match status" value="1"/>
</dbReference>
<protein>
    <recommendedName>
        <fullName evidence="2">ATP-dependent Clp protease proteolytic subunit</fullName>
    </recommendedName>
</protein>
<dbReference type="InterPro" id="IPR001907">
    <property type="entry name" value="ClpP"/>
</dbReference>
<dbReference type="PANTHER" id="PTHR10381">
    <property type="entry name" value="ATP-DEPENDENT CLP PROTEASE PROTEOLYTIC SUBUNIT"/>
    <property type="match status" value="1"/>
</dbReference>
<feature type="region of interest" description="Disordered" evidence="3">
    <location>
        <begin position="144"/>
        <end position="174"/>
    </location>
</feature>
<geneLocation type="chloroplast" evidence="4"/>
<dbReference type="GO" id="GO:0009532">
    <property type="term" value="C:plastid stroma"/>
    <property type="evidence" value="ECO:0007669"/>
    <property type="project" value="UniProtKB-ARBA"/>
</dbReference>
<evidence type="ECO:0000256" key="3">
    <source>
        <dbReference type="SAM" id="MobiDB-lite"/>
    </source>
</evidence>
<dbReference type="GO" id="GO:0004252">
    <property type="term" value="F:serine-type endopeptidase activity"/>
    <property type="evidence" value="ECO:0007669"/>
    <property type="project" value="InterPro"/>
</dbReference>
<dbReference type="Pfam" id="PF00574">
    <property type="entry name" value="CLP_protease"/>
    <property type="match status" value="1"/>
</dbReference>
<evidence type="ECO:0000256" key="2">
    <source>
        <dbReference type="RuleBase" id="RU003567"/>
    </source>
</evidence>
<dbReference type="SUPFAM" id="SSF52096">
    <property type="entry name" value="ClpP/crotonase"/>
    <property type="match status" value="1"/>
</dbReference>
<dbReference type="GeneID" id="63037914"/>
<accession>A0A7H0TVM4</accession>
<dbReference type="PRINTS" id="PR00127">
    <property type="entry name" value="CLPPROTEASEP"/>
</dbReference>
<sequence>MPIGVPKVPFRLPGEEDATWVDTGLYNQRILFLCQEVNSEISNQIAGLLIYLNIEDPTREFFLFINSPGGWILPGMTIYNTMEMVNSDVRTICTGIAASMASFVLVAGDSFKRLAFPNVYHQGNDPSTAWCFFGGKHKRTCHGNGRTNDHSGKHRQNLCTKNGPTLRDHSRRPGKGFFYVSNRSPSSWNC</sequence>
<dbReference type="GO" id="GO:0004176">
    <property type="term" value="F:ATP-dependent peptidase activity"/>
    <property type="evidence" value="ECO:0007669"/>
    <property type="project" value="InterPro"/>
</dbReference>
<dbReference type="GO" id="GO:0009368">
    <property type="term" value="C:endopeptidase Clp complex"/>
    <property type="evidence" value="ECO:0007669"/>
    <property type="project" value="TreeGrafter"/>
</dbReference>
<evidence type="ECO:0000256" key="1">
    <source>
        <dbReference type="ARBA" id="ARBA00007039"/>
    </source>
</evidence>
<gene>
    <name evidence="4" type="primary">clpP</name>
</gene>
<reference evidence="4" key="1">
    <citation type="journal article" date="2020" name="Genome Biol. Evol.">
        <title>A repertory of rearrangements and the loss of an inverted repeat region in Passiflora chloroplast genomes.</title>
        <authorList>
            <person name="Cauz-Santos L.A."/>
            <person name="da Costa Z.P."/>
            <person name="Callot C."/>
            <person name="Cauet S."/>
            <person name="Zucchi M.I."/>
            <person name="Berges H."/>
            <person name="van den Berg C."/>
            <person name="Vieira M.L.C."/>
        </authorList>
    </citation>
    <scope>NUCLEOTIDE SEQUENCE</scope>
</reference>
<dbReference type="CDD" id="cd07017">
    <property type="entry name" value="S14_ClpP_2"/>
    <property type="match status" value="1"/>
</dbReference>
<evidence type="ECO:0000313" key="4">
    <source>
        <dbReference type="EMBL" id="QNR05076.1"/>
    </source>
</evidence>
<comment type="similarity">
    <text evidence="1 2">Belongs to the peptidase S14 family.</text>
</comment>
<keyword evidence="4" id="KW-0150">Chloroplast</keyword>
<dbReference type="GO" id="GO:0006515">
    <property type="term" value="P:protein quality control for misfolded or incompletely synthesized proteins"/>
    <property type="evidence" value="ECO:0007669"/>
    <property type="project" value="TreeGrafter"/>
</dbReference>
<dbReference type="RefSeq" id="YP_010006401.1">
    <property type="nucleotide sequence ID" value="NC_053302.1"/>
</dbReference>
<organism evidence="4">
    <name type="scientific">Dilkea retusa</name>
    <dbReference type="NCBI Taxonomy" id="697065"/>
    <lineage>
        <taxon>Eukaryota</taxon>
        <taxon>Viridiplantae</taxon>
        <taxon>Streptophyta</taxon>
        <taxon>Embryophyta</taxon>
        <taxon>Tracheophyta</taxon>
        <taxon>Spermatophyta</taxon>
        <taxon>Magnoliopsida</taxon>
        <taxon>eudicotyledons</taxon>
        <taxon>Gunneridae</taxon>
        <taxon>Pentapetalae</taxon>
        <taxon>rosids</taxon>
        <taxon>fabids</taxon>
        <taxon>Malpighiales</taxon>
        <taxon>Passifloraceae</taxon>
        <taxon>Dilkea</taxon>
    </lineage>
</organism>
<dbReference type="EMBL" id="MT525866">
    <property type="protein sequence ID" value="QNR05076.1"/>
    <property type="molecule type" value="Genomic_DNA"/>
</dbReference>
<name>A0A7H0TVM4_9ROSI</name>
<keyword evidence="4" id="KW-0934">Plastid</keyword>
<dbReference type="PANTHER" id="PTHR10381:SF73">
    <property type="entry name" value="ATP-DEPENDENT CLP PROTEASE PROTEOLYTIC SUBUNIT"/>
    <property type="match status" value="1"/>
</dbReference>
<proteinExistence type="inferred from homology"/>
<dbReference type="AlphaFoldDB" id="A0A7H0TVM4"/>
<dbReference type="GO" id="GO:0051117">
    <property type="term" value="F:ATPase binding"/>
    <property type="evidence" value="ECO:0007669"/>
    <property type="project" value="TreeGrafter"/>
</dbReference>
<dbReference type="InterPro" id="IPR029045">
    <property type="entry name" value="ClpP/crotonase-like_dom_sf"/>
</dbReference>